<dbReference type="InterPro" id="IPR056789">
    <property type="entry name" value="LRR_R13L1-DRL21"/>
</dbReference>
<dbReference type="EMBL" id="JASCZI010184181">
    <property type="protein sequence ID" value="MED6189979.1"/>
    <property type="molecule type" value="Genomic_DNA"/>
</dbReference>
<dbReference type="Proteomes" id="UP001341840">
    <property type="component" value="Unassembled WGS sequence"/>
</dbReference>
<reference evidence="2 3" key="1">
    <citation type="journal article" date="2023" name="Plants (Basel)">
        <title>Bridging the Gap: Combining Genomics and Transcriptomics Approaches to Understand Stylosanthes scabra, an Orphan Legume from the Brazilian Caatinga.</title>
        <authorList>
            <person name="Ferreira-Neto J.R.C."/>
            <person name="da Silva M.D."/>
            <person name="Binneck E."/>
            <person name="de Melo N.F."/>
            <person name="da Silva R.H."/>
            <person name="de Melo A.L.T.M."/>
            <person name="Pandolfi V."/>
            <person name="Bustamante F.O."/>
            <person name="Brasileiro-Vidal A.C."/>
            <person name="Benko-Iseppon A.M."/>
        </authorList>
    </citation>
    <scope>NUCLEOTIDE SEQUENCE [LARGE SCALE GENOMIC DNA]</scope>
    <source>
        <tissue evidence="2">Leaves</tissue>
    </source>
</reference>
<accession>A0ABU6WVP1</accession>
<dbReference type="SUPFAM" id="SSF52058">
    <property type="entry name" value="L domain-like"/>
    <property type="match status" value="1"/>
</dbReference>
<dbReference type="PANTHER" id="PTHR47186:SF13">
    <property type="entry name" value="DISEASE RESISTANCE PROTEIN RGA3"/>
    <property type="match status" value="1"/>
</dbReference>
<dbReference type="InterPro" id="IPR032675">
    <property type="entry name" value="LRR_dom_sf"/>
</dbReference>
<feature type="domain" description="R13L1/DRL21-like LRR repeat region" evidence="1">
    <location>
        <begin position="182"/>
        <end position="306"/>
    </location>
</feature>
<evidence type="ECO:0000259" key="1">
    <source>
        <dbReference type="Pfam" id="PF25019"/>
    </source>
</evidence>
<gene>
    <name evidence="2" type="ORF">PIB30_101267</name>
</gene>
<protein>
    <recommendedName>
        <fullName evidence="1">R13L1/DRL21-like LRR repeat region domain-containing protein</fullName>
    </recommendedName>
</protein>
<dbReference type="Gene3D" id="3.80.10.10">
    <property type="entry name" value="Ribonuclease Inhibitor"/>
    <property type="match status" value="2"/>
</dbReference>
<dbReference type="PANTHER" id="PTHR47186">
    <property type="entry name" value="LEUCINE-RICH REPEAT-CONTAINING PROTEIN 57"/>
    <property type="match status" value="1"/>
</dbReference>
<comment type="caution">
    <text evidence="2">The sequence shown here is derived from an EMBL/GenBank/DDBJ whole genome shotgun (WGS) entry which is preliminary data.</text>
</comment>
<organism evidence="2 3">
    <name type="scientific">Stylosanthes scabra</name>
    <dbReference type="NCBI Taxonomy" id="79078"/>
    <lineage>
        <taxon>Eukaryota</taxon>
        <taxon>Viridiplantae</taxon>
        <taxon>Streptophyta</taxon>
        <taxon>Embryophyta</taxon>
        <taxon>Tracheophyta</taxon>
        <taxon>Spermatophyta</taxon>
        <taxon>Magnoliopsida</taxon>
        <taxon>eudicotyledons</taxon>
        <taxon>Gunneridae</taxon>
        <taxon>Pentapetalae</taxon>
        <taxon>rosids</taxon>
        <taxon>fabids</taxon>
        <taxon>Fabales</taxon>
        <taxon>Fabaceae</taxon>
        <taxon>Papilionoideae</taxon>
        <taxon>50 kb inversion clade</taxon>
        <taxon>dalbergioids sensu lato</taxon>
        <taxon>Dalbergieae</taxon>
        <taxon>Pterocarpus clade</taxon>
        <taxon>Stylosanthes</taxon>
    </lineage>
</organism>
<evidence type="ECO:0000313" key="3">
    <source>
        <dbReference type="Proteomes" id="UP001341840"/>
    </source>
</evidence>
<evidence type="ECO:0000313" key="2">
    <source>
        <dbReference type="EMBL" id="MED6189979.1"/>
    </source>
</evidence>
<sequence length="564" mass="64172">MKSFFQDLEVNKTGDIVCFKMHDLMHDLARSIAGTDCCLHCEGETISGKPMHISFEANVIPSLDLADVNKVRTILWPGKQNWKLAMARLVKEPQAISNLKRLRVLDLSMSSITELPKSIACGRLEFSIDAITKLINLRHLMIDSCKAFQGMMPFGLGKLTSLHYLSTFRVGHDDGDRKSAKLNELKEINDLRHELCIKNLDRVRDVEEEAKDVNLRGKEHLWSLDLSWTPGTKKDNDTDSVLLEMLCPNKNLKQLSLDYFPGVRVASWFSSLTNIVQMTFFGCVNCQRLPPLEQLPSLKYLSMNGMDSLQYIEYDEIPTGTSMLEDLNIYNCPNLKGWKKRMLANEDDVIELPPFPRLSLLTIRRCRNLTRMPKFPHLVEELVLGSCSVEPLIETILGDGSSSTAPLSALKYMRIHDIQTEALPEDWMQNLTCLQRLEVVGIPSLQHMQHLPHEASLQELLIREMGDNLDCQFLPCIDSLQTLTISHCNNLEELPQWICSFPQLRLLYIHYCRRIGLLPEAISSLPNLYTLEIVGCPLLHGRCNKETGADWHKIAHISLISLND</sequence>
<dbReference type="Pfam" id="PF25019">
    <property type="entry name" value="LRR_R13L1-DRL21"/>
    <property type="match status" value="1"/>
</dbReference>
<proteinExistence type="predicted"/>
<keyword evidence="3" id="KW-1185">Reference proteome</keyword>
<name>A0ABU6WVP1_9FABA</name>